<keyword evidence="2" id="KW-1185">Reference proteome</keyword>
<dbReference type="EMBL" id="RYZI01000398">
    <property type="protein sequence ID" value="RWA05801.1"/>
    <property type="molecule type" value="Genomic_DNA"/>
</dbReference>
<name>A0A439CUN4_9PEZI</name>
<sequence>MPHHHDHYYRDGYELALDIKRDLRHSHRPTRYIVNHGKLIVDDRSFEDRDRSSSSHSNTLIYNAPGSTMWIENKSSHSAECRRCYRRRDRLYGGYCSDCVSLRLDTPRHHDVVVKDHRRLLELPERRAIGWR</sequence>
<proteinExistence type="predicted"/>
<reference evidence="1 2" key="1">
    <citation type="submission" date="2018-12" db="EMBL/GenBank/DDBJ databases">
        <title>Draft genome sequence of Xylaria grammica IHI A82.</title>
        <authorList>
            <person name="Buettner E."/>
            <person name="Kellner H."/>
        </authorList>
    </citation>
    <scope>NUCLEOTIDE SEQUENCE [LARGE SCALE GENOMIC DNA]</scope>
    <source>
        <strain evidence="1 2">IHI A82</strain>
    </source>
</reference>
<accession>A0A439CUN4</accession>
<evidence type="ECO:0000313" key="2">
    <source>
        <dbReference type="Proteomes" id="UP000286045"/>
    </source>
</evidence>
<dbReference type="Proteomes" id="UP000286045">
    <property type="component" value="Unassembled WGS sequence"/>
</dbReference>
<organism evidence="1 2">
    <name type="scientific">Xylaria grammica</name>
    <dbReference type="NCBI Taxonomy" id="363999"/>
    <lineage>
        <taxon>Eukaryota</taxon>
        <taxon>Fungi</taxon>
        <taxon>Dikarya</taxon>
        <taxon>Ascomycota</taxon>
        <taxon>Pezizomycotina</taxon>
        <taxon>Sordariomycetes</taxon>
        <taxon>Xylariomycetidae</taxon>
        <taxon>Xylariales</taxon>
        <taxon>Xylariaceae</taxon>
        <taxon>Xylaria</taxon>
    </lineage>
</organism>
<comment type="caution">
    <text evidence="1">The sequence shown here is derived from an EMBL/GenBank/DDBJ whole genome shotgun (WGS) entry which is preliminary data.</text>
</comment>
<evidence type="ECO:0000313" key="1">
    <source>
        <dbReference type="EMBL" id="RWA05801.1"/>
    </source>
</evidence>
<dbReference type="AlphaFoldDB" id="A0A439CUN4"/>
<protein>
    <submittedName>
        <fullName evidence="1">Uncharacterized protein</fullName>
    </submittedName>
</protein>
<gene>
    <name evidence="1" type="ORF">EKO27_g9310</name>
</gene>